<sequence length="45" mass="4816">GTWSSGLHAHDKTGADVTASGPLFQQRPYPAPGAVLRKQQKDRGK</sequence>
<dbReference type="EMBL" id="UYRW01019766">
    <property type="protein sequence ID" value="VDN06206.1"/>
    <property type="molecule type" value="Genomic_DNA"/>
</dbReference>
<dbReference type="Proteomes" id="UP000271087">
    <property type="component" value="Unassembled WGS sequence"/>
</dbReference>
<gene>
    <name evidence="2" type="ORF">NOO_LOCUS13848</name>
</gene>
<protein>
    <recommendedName>
        <fullName evidence="4">Polyglutamine-binding protein 1</fullName>
    </recommendedName>
</protein>
<feature type="non-terminal residue" evidence="2">
    <location>
        <position position="1"/>
    </location>
</feature>
<evidence type="ECO:0000256" key="1">
    <source>
        <dbReference type="SAM" id="MobiDB-lite"/>
    </source>
</evidence>
<proteinExistence type="predicted"/>
<organism evidence="2 3">
    <name type="scientific">Onchocerca ochengi</name>
    <name type="common">Filarial nematode worm</name>
    <dbReference type="NCBI Taxonomy" id="42157"/>
    <lineage>
        <taxon>Eukaryota</taxon>
        <taxon>Metazoa</taxon>
        <taxon>Ecdysozoa</taxon>
        <taxon>Nematoda</taxon>
        <taxon>Chromadorea</taxon>
        <taxon>Rhabditida</taxon>
        <taxon>Spirurina</taxon>
        <taxon>Spiruromorpha</taxon>
        <taxon>Filarioidea</taxon>
        <taxon>Onchocercidae</taxon>
        <taxon>Onchocerca</taxon>
    </lineage>
</organism>
<evidence type="ECO:0008006" key="4">
    <source>
        <dbReference type="Google" id="ProtNLM"/>
    </source>
</evidence>
<evidence type="ECO:0000313" key="3">
    <source>
        <dbReference type="Proteomes" id="UP000271087"/>
    </source>
</evidence>
<reference evidence="2 3" key="1">
    <citation type="submission" date="2018-08" db="EMBL/GenBank/DDBJ databases">
        <authorList>
            <person name="Laetsch R D."/>
            <person name="Stevens L."/>
            <person name="Kumar S."/>
            <person name="Blaxter L. M."/>
        </authorList>
    </citation>
    <scope>NUCLEOTIDE SEQUENCE [LARGE SCALE GENOMIC DNA]</scope>
</reference>
<dbReference type="OrthoDB" id="42462at2759"/>
<dbReference type="AlphaFoldDB" id="A0A3P7NL31"/>
<evidence type="ECO:0000313" key="2">
    <source>
        <dbReference type="EMBL" id="VDN06206.1"/>
    </source>
</evidence>
<name>A0A3P7NL31_ONCOC</name>
<feature type="region of interest" description="Disordered" evidence="1">
    <location>
        <begin position="1"/>
        <end position="45"/>
    </location>
</feature>
<accession>A0A3P7NL31</accession>
<dbReference type="Gene3D" id="3.40.30.10">
    <property type="entry name" value="Glutaredoxin"/>
    <property type="match status" value="1"/>
</dbReference>
<keyword evidence="3" id="KW-1185">Reference proteome</keyword>